<dbReference type="PROSITE" id="PS51083">
    <property type="entry name" value="ZF_HIT"/>
    <property type="match status" value="1"/>
</dbReference>
<reference evidence="3" key="1">
    <citation type="journal article" date="2016" name="Sci. Rep.">
        <title>Molecular characterization of firefly nuptial gifts: a multi-omics approach sheds light on postcopulatory sexual selection.</title>
        <authorList>
            <person name="Al-Wathiqui N."/>
            <person name="Fallon T.R."/>
            <person name="South A."/>
            <person name="Weng J.K."/>
            <person name="Lewis S.M."/>
        </authorList>
    </citation>
    <scope>NUCLEOTIDE SEQUENCE</scope>
</reference>
<dbReference type="Pfam" id="PF04438">
    <property type="entry name" value="zf-HIT"/>
    <property type="match status" value="1"/>
</dbReference>
<keyword evidence="1" id="KW-0863">Zinc-finger</keyword>
<organism evidence="3">
    <name type="scientific">Photinus pyralis</name>
    <name type="common">Common eastern firefly</name>
    <name type="synonym">Lampyris pyralis</name>
    <dbReference type="NCBI Taxonomy" id="7054"/>
    <lineage>
        <taxon>Eukaryota</taxon>
        <taxon>Metazoa</taxon>
        <taxon>Ecdysozoa</taxon>
        <taxon>Arthropoda</taxon>
        <taxon>Hexapoda</taxon>
        <taxon>Insecta</taxon>
        <taxon>Pterygota</taxon>
        <taxon>Neoptera</taxon>
        <taxon>Endopterygota</taxon>
        <taxon>Coleoptera</taxon>
        <taxon>Polyphaga</taxon>
        <taxon>Elateriformia</taxon>
        <taxon>Elateroidea</taxon>
        <taxon>Lampyridae</taxon>
        <taxon>Lampyrinae</taxon>
        <taxon>Photinus</taxon>
    </lineage>
</organism>
<keyword evidence="1" id="KW-0862">Zinc</keyword>
<proteinExistence type="predicted"/>
<protein>
    <recommendedName>
        <fullName evidence="2">HIT-type domain-containing protein</fullName>
    </recommendedName>
</protein>
<dbReference type="AlphaFoldDB" id="A0A1Y1LQ69"/>
<dbReference type="Gene3D" id="3.30.60.190">
    <property type="match status" value="1"/>
</dbReference>
<dbReference type="InterPro" id="IPR039646">
    <property type="entry name" value="ZNHIT2"/>
</dbReference>
<accession>A0A1Y1LQ69</accession>
<sequence length="338" mass="38892">MDRISDDLCTFCKSTTKKYTCPQCQADYCSITCFQSTAHIECAESFYKSCVLENLPTGPHDDEEARQKLNEMFQRLRDCDEEDPLDSDDDEECESLATRLKNVDLDDTKEVWKRLTGDERQEFEAFLKSGDVSKLVPRWTPWWCPAKIQEVGELQKQSAPPLLENIAKFSSLTSKPPAETVRYNLVNIVCAYVFTARYFNGDYYEFLGEAVGCVVYLSLCLKENKNYSGFEEAVDSVQEECLKNDWITVDHENMETMKSDVNVILKGRATDKNCFTLSALSDLHRLIAALMKEKQGTGNTFLQNCPKYKLPKRDLKLYLKKLEYLLSYTMYFDKTTAP</sequence>
<dbReference type="InterPro" id="IPR007529">
    <property type="entry name" value="Znf_HIT"/>
</dbReference>
<evidence type="ECO:0000259" key="2">
    <source>
        <dbReference type="PROSITE" id="PS51083"/>
    </source>
</evidence>
<keyword evidence="1" id="KW-0479">Metal-binding</keyword>
<dbReference type="EMBL" id="GEZM01052510">
    <property type="protein sequence ID" value="JAV74470.1"/>
    <property type="molecule type" value="Transcribed_RNA"/>
</dbReference>
<name>A0A1Y1LQ69_PHOPY</name>
<dbReference type="SUPFAM" id="SSF144232">
    <property type="entry name" value="HIT/MYND zinc finger-like"/>
    <property type="match status" value="1"/>
</dbReference>
<dbReference type="GO" id="GO:0008270">
    <property type="term" value="F:zinc ion binding"/>
    <property type="evidence" value="ECO:0007669"/>
    <property type="project" value="UniProtKB-UniRule"/>
</dbReference>
<dbReference type="CDD" id="cd23024">
    <property type="entry name" value="zf-HIT_ZNHIT2-3"/>
    <property type="match status" value="1"/>
</dbReference>
<evidence type="ECO:0000256" key="1">
    <source>
        <dbReference type="PROSITE-ProRule" id="PRU00453"/>
    </source>
</evidence>
<dbReference type="PANTHER" id="PTHR15555:SF0">
    <property type="entry name" value="ZINC FINGER HIT DOMAIN-CONTAINING PROTEIN 2"/>
    <property type="match status" value="1"/>
</dbReference>
<feature type="domain" description="HIT-type" evidence="2">
    <location>
        <begin position="9"/>
        <end position="42"/>
    </location>
</feature>
<dbReference type="PANTHER" id="PTHR15555">
    <property type="entry name" value="ZINC FINGER HIT DOMAIN CONTAINING PROTEIN 2 PROTEIN FON -RELATED"/>
    <property type="match status" value="1"/>
</dbReference>
<evidence type="ECO:0000313" key="3">
    <source>
        <dbReference type="EMBL" id="JAV74470.1"/>
    </source>
</evidence>